<dbReference type="GO" id="GO:0016757">
    <property type="term" value="F:glycosyltransferase activity"/>
    <property type="evidence" value="ECO:0007669"/>
    <property type="project" value="TreeGrafter"/>
</dbReference>
<reference evidence="5 6" key="2">
    <citation type="submission" date="2019-12" db="EMBL/GenBank/DDBJ databases">
        <title>Enteriobacteria Tanzani isolates_8377-8380.</title>
        <authorList>
            <person name="Subbiah M."/>
            <person name="Call D."/>
        </authorList>
    </citation>
    <scope>NUCLEOTIDE SEQUENCE [LARGE SCALE GENOMIC DNA]</scope>
    <source>
        <strain evidence="4 6">8378wH8</strain>
        <strain evidence="3 5">8379wE6</strain>
    </source>
</reference>
<dbReference type="EMBL" id="WTRC01000043">
    <property type="protein sequence ID" value="MWT20436.1"/>
    <property type="molecule type" value="Genomic_DNA"/>
</dbReference>
<keyword evidence="1 2" id="KW-0808">Transferase</keyword>
<reference evidence="2" key="1">
    <citation type="journal article" date="2014" name="DNA Res.">
        <title>A complete view of the genetic diversity of the Escherichia coli O-antigen biosynthesis gene cluster.</title>
        <authorList>
            <person name="Iguchi A."/>
            <person name="Iyoda S."/>
            <person name="Kikuchi T."/>
            <person name="Ogura Y."/>
            <person name="Katsura K."/>
            <person name="Ohnishi M."/>
            <person name="Hayashi T."/>
            <person name="Thomson N.R."/>
        </authorList>
    </citation>
    <scope>NUCLEOTIDE SEQUENCE</scope>
    <source>
        <strain evidence="2">Feb-85</strain>
    </source>
</reference>
<sequence length="362" mass="42108">MNKIAIIDPASYALPYDYFFIRSLSKDYEIDFFCSKTKYNFDYVKKISLIPNVKVHVYNVSYGSKLLGVISYILMLLKVVFTSKKYTAINLQWSLLPYVEVIFLYIIKSKFVMTFHNSVEHGRIKKAYLKNNILASLANKIIFVSDFTKNEFLSIYNKLNNISEKSYVLKHGVMPINFDEANIKNNFFEAPRKIIFWGNVKDYKGVDFLAENIHLIIAKGYSLEIYGKFDRDKKYLINMFQRAGAKVTDEYLSLNEIEKLLSSNIVLVLPYKAASQSGVMYTALNYNTVMITTDCGDPYEFLKDCDLRNLSFTYNDSASFEKALDYLSNNFLSIKERILLNKKKYQWEYSSTILKEIFGSKI</sequence>
<name>A0A0A8J4Q1_ECOLX</name>
<accession>A0A0A8J4Q1</accession>
<dbReference type="AlphaFoldDB" id="A0A0A8J4Q1"/>
<dbReference type="GO" id="GO:0009103">
    <property type="term" value="P:lipopolysaccharide biosynthetic process"/>
    <property type="evidence" value="ECO:0007669"/>
    <property type="project" value="TreeGrafter"/>
</dbReference>
<dbReference type="PATRIC" id="fig|562.7971.peg.4864"/>
<dbReference type="EMBL" id="WTQQ01000037">
    <property type="protein sequence ID" value="MWR87693.1"/>
    <property type="molecule type" value="Genomic_DNA"/>
</dbReference>
<gene>
    <name evidence="4" type="ORF">GP965_05770</name>
    <name evidence="3" type="ORF">GP979_05090</name>
</gene>
<proteinExistence type="predicted"/>
<dbReference type="Proteomes" id="UP000436482">
    <property type="component" value="Unassembled WGS sequence"/>
</dbReference>
<evidence type="ECO:0000313" key="4">
    <source>
        <dbReference type="EMBL" id="MWT20436.1"/>
    </source>
</evidence>
<organism evidence="2">
    <name type="scientific">Escherichia coli</name>
    <dbReference type="NCBI Taxonomy" id="562"/>
    <lineage>
        <taxon>Bacteria</taxon>
        <taxon>Pseudomonadati</taxon>
        <taxon>Pseudomonadota</taxon>
        <taxon>Gammaproteobacteria</taxon>
        <taxon>Enterobacterales</taxon>
        <taxon>Enterobacteriaceae</taxon>
        <taxon>Escherichia</taxon>
    </lineage>
</organism>
<dbReference type="Proteomes" id="UP000462410">
    <property type="component" value="Unassembled WGS sequence"/>
</dbReference>
<evidence type="ECO:0000313" key="3">
    <source>
        <dbReference type="EMBL" id="MWR87693.1"/>
    </source>
</evidence>
<dbReference type="RefSeq" id="WP_032288607.1">
    <property type="nucleotide sequence ID" value="NZ_AP027648.1"/>
</dbReference>
<evidence type="ECO:0000313" key="5">
    <source>
        <dbReference type="Proteomes" id="UP000436482"/>
    </source>
</evidence>
<dbReference type="PANTHER" id="PTHR46401:SF2">
    <property type="entry name" value="GLYCOSYLTRANSFERASE WBBK-RELATED"/>
    <property type="match status" value="1"/>
</dbReference>
<dbReference type="SUPFAM" id="SSF53756">
    <property type="entry name" value="UDP-Glycosyltransferase/glycogen phosphorylase"/>
    <property type="match status" value="1"/>
</dbReference>
<dbReference type="EMBL" id="AB812041">
    <property type="protein sequence ID" value="BAQ01389.1"/>
    <property type="molecule type" value="Genomic_DNA"/>
</dbReference>
<protein>
    <submittedName>
        <fullName evidence="2 3">Glycosyltransferase</fullName>
    </submittedName>
</protein>
<dbReference type="Gene3D" id="3.40.50.2000">
    <property type="entry name" value="Glycogen Phosphorylase B"/>
    <property type="match status" value="2"/>
</dbReference>
<dbReference type="Pfam" id="PF13692">
    <property type="entry name" value="Glyco_trans_1_4"/>
    <property type="match status" value="1"/>
</dbReference>
<evidence type="ECO:0000313" key="2">
    <source>
        <dbReference type="EMBL" id="BAQ01389.1"/>
    </source>
</evidence>
<evidence type="ECO:0000256" key="1">
    <source>
        <dbReference type="ARBA" id="ARBA00022679"/>
    </source>
</evidence>
<evidence type="ECO:0000313" key="6">
    <source>
        <dbReference type="Proteomes" id="UP000462410"/>
    </source>
</evidence>
<dbReference type="PANTHER" id="PTHR46401">
    <property type="entry name" value="GLYCOSYLTRANSFERASE WBBK-RELATED"/>
    <property type="match status" value="1"/>
</dbReference>